<comment type="function">
    <text evidence="1">Involved in the partitioning of the mitochondrial organelle and mitochondrial DNA (mtDNA) inheritance.</text>
</comment>
<accession>A0A9P5U8G2</accession>
<dbReference type="Pfam" id="PF10644">
    <property type="entry name" value="Misat_Tub_SegII"/>
    <property type="match status" value="1"/>
</dbReference>
<comment type="similarity">
    <text evidence="3">Belongs to the misato family.</text>
</comment>
<evidence type="ECO:0000259" key="5">
    <source>
        <dbReference type="Pfam" id="PF10644"/>
    </source>
</evidence>
<comment type="subcellular location">
    <subcellularLocation>
        <location evidence="2">Mitochondrion</location>
    </subcellularLocation>
</comment>
<comment type="caution">
    <text evidence="7">The sequence shown here is derived from an EMBL/GenBank/DDBJ whole genome shotgun (WGS) entry which is preliminary data.</text>
</comment>
<dbReference type="SUPFAM" id="SSF52490">
    <property type="entry name" value="Tubulin nucleotide-binding domain-like"/>
    <property type="match status" value="1"/>
</dbReference>
<feature type="domain" description="DML1/Misato tubulin" evidence="6">
    <location>
        <begin position="125"/>
        <end position="310"/>
    </location>
</feature>
<evidence type="ECO:0000256" key="1">
    <source>
        <dbReference type="ARBA" id="ARBA00003757"/>
    </source>
</evidence>
<protein>
    <submittedName>
        <fullName evidence="7">Misato segment II tubulin-like domain-containing protein</fullName>
    </submittedName>
</protein>
<dbReference type="Pfam" id="PF14881">
    <property type="entry name" value="Tubulin_3"/>
    <property type="match status" value="1"/>
</dbReference>
<dbReference type="PANTHER" id="PTHR13391:SF0">
    <property type="entry name" value="PROTEIN MISATO HOMOLOG 1"/>
    <property type="match status" value="1"/>
</dbReference>
<reference evidence="7" key="1">
    <citation type="submission" date="2020-11" db="EMBL/GenBank/DDBJ databases">
        <authorList>
            <consortium name="DOE Joint Genome Institute"/>
            <person name="Ahrendt S."/>
            <person name="Riley R."/>
            <person name="Andreopoulos W."/>
            <person name="Labutti K."/>
            <person name="Pangilinan J."/>
            <person name="Ruiz-Duenas F.J."/>
            <person name="Barrasa J.M."/>
            <person name="Sanchez-Garcia M."/>
            <person name="Camarero S."/>
            <person name="Miyauchi S."/>
            <person name="Serrano A."/>
            <person name="Linde D."/>
            <person name="Babiker R."/>
            <person name="Drula E."/>
            <person name="Ayuso-Fernandez I."/>
            <person name="Pacheco R."/>
            <person name="Padilla G."/>
            <person name="Ferreira P."/>
            <person name="Barriuso J."/>
            <person name="Kellner H."/>
            <person name="Castanera R."/>
            <person name="Alfaro M."/>
            <person name="Ramirez L."/>
            <person name="Pisabarro A.G."/>
            <person name="Kuo A."/>
            <person name="Tritt A."/>
            <person name="Lipzen A."/>
            <person name="He G."/>
            <person name="Yan M."/>
            <person name="Ng V."/>
            <person name="Cullen D."/>
            <person name="Martin F."/>
            <person name="Rosso M.-N."/>
            <person name="Henrissat B."/>
            <person name="Hibbett D."/>
            <person name="Martinez A.T."/>
            <person name="Grigoriev I.V."/>
        </authorList>
    </citation>
    <scope>NUCLEOTIDE SEQUENCE</scope>
    <source>
        <strain evidence="7">AH 40177</strain>
    </source>
</reference>
<dbReference type="Gene3D" id="3.40.50.1440">
    <property type="entry name" value="Tubulin/FtsZ, GTPase domain"/>
    <property type="match status" value="1"/>
</dbReference>
<evidence type="ECO:0000256" key="2">
    <source>
        <dbReference type="ARBA" id="ARBA00004173"/>
    </source>
</evidence>
<dbReference type="InterPro" id="IPR036525">
    <property type="entry name" value="Tubulin/FtsZ_GTPase_sf"/>
</dbReference>
<dbReference type="Proteomes" id="UP000772434">
    <property type="component" value="Unassembled WGS sequence"/>
</dbReference>
<sequence length="532" mass="61136">MREILYVQAGTLANYIGTHFWNTQESYFTYSDDEESLVDHDISFREGETSKGDSTYCPRLITFDRKANFGTLARTGIFSEKNDYIPDSQLWQGAISEHEYKPIEPHAYQTHLQADHNELDLSSASREPVRYWSDFNRTFYIPRTMQMLPDVPDWQNTEGDWAFGQETFERFNEETELMEGSVRLFMEECNSFQGLQWMMDTSTFGAFSHSFLIAFYDELSRAPCLSFPLMGDVVPRNANPENTVHMRKVVNDAVCLRELGNLSLSTVPTLNPATWSPGAWNTNLRIDNGYYHTSSILSAHIESSTFPLRLKESQDSISSFSKHLNFHGSHRFSQLSGVFPVACATTPQHISLQLYNFSSVTEDPLRVNRILFAIYHSLNRRLQTTYHTRRDVTRGFSTSALEAYEAWFRTQSIKEPFVISKHTQAYPLPSSFPDIFCDESIVSDHRSRMTRIDSTKLPSMSMFTSLNTNTDTSEMFVAYANFIQTCIDRRKTGILTGLIETLDDMKELANDLWTIHDGYSEYSTDELDAEES</sequence>
<dbReference type="EMBL" id="JADNRY010000045">
    <property type="protein sequence ID" value="KAF9069991.1"/>
    <property type="molecule type" value="Genomic_DNA"/>
</dbReference>
<keyword evidence="8" id="KW-1185">Reference proteome</keyword>
<dbReference type="PROSITE" id="PS00228">
    <property type="entry name" value="TUBULIN_B_AUTOREG"/>
    <property type="match status" value="1"/>
</dbReference>
<keyword evidence="4" id="KW-0496">Mitochondrion</keyword>
<dbReference type="AlphaFoldDB" id="A0A9P5U8G2"/>
<evidence type="ECO:0000256" key="4">
    <source>
        <dbReference type="ARBA" id="ARBA00023128"/>
    </source>
</evidence>
<dbReference type="InterPro" id="IPR029209">
    <property type="entry name" value="DML1/Misato_tubulin"/>
</dbReference>
<proteinExistence type="inferred from homology"/>
<dbReference type="PANTHER" id="PTHR13391">
    <property type="entry name" value="MITOCHONDRIAL DISTRIBUTION REGULATOR MISATO"/>
    <property type="match status" value="1"/>
</dbReference>
<gene>
    <name evidence="7" type="ORF">BDP27DRAFT_1293059</name>
</gene>
<dbReference type="InterPro" id="IPR049942">
    <property type="entry name" value="DML1/Misato"/>
</dbReference>
<organism evidence="7 8">
    <name type="scientific">Rhodocollybia butyracea</name>
    <dbReference type="NCBI Taxonomy" id="206335"/>
    <lineage>
        <taxon>Eukaryota</taxon>
        <taxon>Fungi</taxon>
        <taxon>Dikarya</taxon>
        <taxon>Basidiomycota</taxon>
        <taxon>Agaricomycotina</taxon>
        <taxon>Agaricomycetes</taxon>
        <taxon>Agaricomycetidae</taxon>
        <taxon>Agaricales</taxon>
        <taxon>Marasmiineae</taxon>
        <taxon>Omphalotaceae</taxon>
        <taxon>Rhodocollybia</taxon>
    </lineage>
</organism>
<dbReference type="InterPro" id="IPR019605">
    <property type="entry name" value="Misato_II_tubulin-like"/>
</dbReference>
<evidence type="ECO:0000256" key="3">
    <source>
        <dbReference type="ARBA" id="ARBA00008507"/>
    </source>
</evidence>
<dbReference type="GO" id="GO:0007005">
    <property type="term" value="P:mitochondrion organization"/>
    <property type="evidence" value="ECO:0007669"/>
    <property type="project" value="InterPro"/>
</dbReference>
<evidence type="ECO:0000313" key="8">
    <source>
        <dbReference type="Proteomes" id="UP000772434"/>
    </source>
</evidence>
<evidence type="ECO:0000313" key="7">
    <source>
        <dbReference type="EMBL" id="KAF9069991.1"/>
    </source>
</evidence>
<feature type="domain" description="Misato Segment II tubulin-like" evidence="5">
    <location>
        <begin position="2"/>
        <end position="113"/>
    </location>
</feature>
<name>A0A9P5U8G2_9AGAR</name>
<dbReference type="InterPro" id="IPR013838">
    <property type="entry name" value="Beta-tubulin_BS"/>
</dbReference>
<evidence type="ECO:0000259" key="6">
    <source>
        <dbReference type="Pfam" id="PF14881"/>
    </source>
</evidence>
<dbReference type="GO" id="GO:0005739">
    <property type="term" value="C:mitochondrion"/>
    <property type="evidence" value="ECO:0007669"/>
    <property type="project" value="UniProtKB-SubCell"/>
</dbReference>
<dbReference type="OrthoDB" id="271881at2759"/>